<dbReference type="EMBL" id="FQ790347">
    <property type="protein sequence ID" value="CCD53495.1"/>
    <property type="molecule type" value="Genomic_DNA"/>
</dbReference>
<protein>
    <submittedName>
        <fullName evidence="1">Uncharacterized protein</fullName>
    </submittedName>
</protein>
<dbReference type="HOGENOM" id="CLU_1825011_0_0_1"/>
<dbReference type="InParanoid" id="G2YPE7"/>
<gene>
    <name evidence="1" type="ORF">BofuT4_P135400.1</name>
</gene>
<reference evidence="2" key="1">
    <citation type="journal article" date="2011" name="PLoS Genet.">
        <title>Genomic analysis of the necrotrophic fungal pathogens Sclerotinia sclerotiorum and Botrytis cinerea.</title>
        <authorList>
            <person name="Amselem J."/>
            <person name="Cuomo C.A."/>
            <person name="van Kan J.A."/>
            <person name="Viaud M."/>
            <person name="Benito E.P."/>
            <person name="Couloux A."/>
            <person name="Coutinho P.M."/>
            <person name="de Vries R.P."/>
            <person name="Dyer P.S."/>
            <person name="Fillinger S."/>
            <person name="Fournier E."/>
            <person name="Gout L."/>
            <person name="Hahn M."/>
            <person name="Kohn L."/>
            <person name="Lapalu N."/>
            <person name="Plummer K.M."/>
            <person name="Pradier J.M."/>
            <person name="Quevillon E."/>
            <person name="Sharon A."/>
            <person name="Simon A."/>
            <person name="ten Have A."/>
            <person name="Tudzynski B."/>
            <person name="Tudzynski P."/>
            <person name="Wincker P."/>
            <person name="Andrew M."/>
            <person name="Anthouard V."/>
            <person name="Beever R.E."/>
            <person name="Beffa R."/>
            <person name="Benoit I."/>
            <person name="Bouzid O."/>
            <person name="Brault B."/>
            <person name="Chen Z."/>
            <person name="Choquer M."/>
            <person name="Collemare J."/>
            <person name="Cotton P."/>
            <person name="Danchin E.G."/>
            <person name="Da Silva C."/>
            <person name="Gautier A."/>
            <person name="Giraud C."/>
            <person name="Giraud T."/>
            <person name="Gonzalez C."/>
            <person name="Grossetete S."/>
            <person name="Guldener U."/>
            <person name="Henrissat B."/>
            <person name="Howlett B.J."/>
            <person name="Kodira C."/>
            <person name="Kretschmer M."/>
            <person name="Lappartient A."/>
            <person name="Leroch M."/>
            <person name="Levis C."/>
            <person name="Mauceli E."/>
            <person name="Neuveglise C."/>
            <person name="Oeser B."/>
            <person name="Pearson M."/>
            <person name="Poulain J."/>
            <person name="Poussereau N."/>
            <person name="Quesneville H."/>
            <person name="Rascle C."/>
            <person name="Schumacher J."/>
            <person name="Segurens B."/>
            <person name="Sexton A."/>
            <person name="Silva E."/>
            <person name="Sirven C."/>
            <person name="Soanes D.M."/>
            <person name="Talbot N.J."/>
            <person name="Templeton M."/>
            <person name="Yandava C."/>
            <person name="Yarden O."/>
            <person name="Zeng Q."/>
            <person name="Rollins J.A."/>
            <person name="Lebrun M.H."/>
            <person name="Dickman M."/>
        </authorList>
    </citation>
    <scope>NUCLEOTIDE SEQUENCE [LARGE SCALE GENOMIC DNA]</scope>
    <source>
        <strain evidence="2">T4</strain>
    </source>
</reference>
<dbReference type="AlphaFoldDB" id="G2YPE7"/>
<accession>G2YPE7</accession>
<evidence type="ECO:0000313" key="1">
    <source>
        <dbReference type="EMBL" id="CCD53495.1"/>
    </source>
</evidence>
<evidence type="ECO:0000313" key="2">
    <source>
        <dbReference type="Proteomes" id="UP000008177"/>
    </source>
</evidence>
<name>G2YPE7_BOTF4</name>
<dbReference type="Proteomes" id="UP000008177">
    <property type="component" value="Unplaced contigs"/>
</dbReference>
<organism evidence="1 2">
    <name type="scientific">Botryotinia fuckeliana (strain T4)</name>
    <name type="common">Noble rot fungus</name>
    <name type="synonym">Botrytis cinerea</name>
    <dbReference type="NCBI Taxonomy" id="999810"/>
    <lineage>
        <taxon>Eukaryota</taxon>
        <taxon>Fungi</taxon>
        <taxon>Dikarya</taxon>
        <taxon>Ascomycota</taxon>
        <taxon>Pezizomycotina</taxon>
        <taxon>Leotiomycetes</taxon>
        <taxon>Helotiales</taxon>
        <taxon>Sclerotiniaceae</taxon>
        <taxon>Botrytis</taxon>
    </lineage>
</organism>
<sequence>MATCRQSSKVRGLDAEADRNRTNGLDCSEVVYKCCTSDSLYYHVFAHLDVQVTLSTGDLHMRLLHQDLDDTNQNAPSCSALFMAQVLAASSNAIPWRSITNGKRGIETMERRRNVQERPVTVLAGQWQTVNVLWQSSFGTG</sequence>
<proteinExistence type="predicted"/>